<dbReference type="RefSeq" id="WP_226243579.1">
    <property type="nucleotide sequence ID" value="NZ_JAIZQJ010000013.1"/>
</dbReference>
<feature type="region of interest" description="Disordered" evidence="1">
    <location>
        <begin position="143"/>
        <end position="163"/>
    </location>
</feature>
<feature type="transmembrane region" description="Helical" evidence="2">
    <location>
        <begin position="64"/>
        <end position="82"/>
    </location>
</feature>
<keyword evidence="2" id="KW-0812">Transmembrane</keyword>
<keyword evidence="2" id="KW-1133">Transmembrane helix</keyword>
<protein>
    <submittedName>
        <fullName evidence="3">Uncharacterized protein</fullName>
    </submittedName>
</protein>
<organism evidence="3 4">
    <name type="scientific">Burkholderia metallica</name>
    <dbReference type="NCBI Taxonomy" id="488729"/>
    <lineage>
        <taxon>Bacteria</taxon>
        <taxon>Pseudomonadati</taxon>
        <taxon>Pseudomonadota</taxon>
        <taxon>Betaproteobacteria</taxon>
        <taxon>Burkholderiales</taxon>
        <taxon>Burkholderiaceae</taxon>
        <taxon>Burkholderia</taxon>
        <taxon>Burkholderia cepacia complex</taxon>
    </lineage>
</organism>
<gene>
    <name evidence="3" type="ORF">QZM52_16140</name>
</gene>
<reference evidence="3" key="1">
    <citation type="submission" date="2023-07" db="EMBL/GenBank/DDBJ databases">
        <title>A collection of bacterial strains from the Burkholderia cepacia Research Laboratory and Repository.</title>
        <authorList>
            <person name="Lipuma J."/>
            <person name="Spilker T."/>
            <person name="Caverly L."/>
        </authorList>
    </citation>
    <scope>NUCLEOTIDE SEQUENCE</scope>
    <source>
        <strain evidence="3">AU42020</strain>
    </source>
</reference>
<keyword evidence="4" id="KW-1185">Reference proteome</keyword>
<name>A0ABT8PCM7_9BURK</name>
<evidence type="ECO:0000256" key="1">
    <source>
        <dbReference type="SAM" id="MobiDB-lite"/>
    </source>
</evidence>
<evidence type="ECO:0000256" key="2">
    <source>
        <dbReference type="SAM" id="Phobius"/>
    </source>
</evidence>
<sequence>MSERRSRNDDARPEYKGKARYRPALRPYLLLVSCWSEIVACALYTTVVGWFAALDLGSAIPLQWALILWGATFGWIVAEAFYEWQLHLAARLYYEDIADGVCPDGGMEMTSANAWKWYRRHGSPWWISSKRVRPGTHPADAIARLKGCNPPRRNAQPDKHDLR</sequence>
<evidence type="ECO:0000313" key="3">
    <source>
        <dbReference type="EMBL" id="MDN7932821.1"/>
    </source>
</evidence>
<dbReference type="Proteomes" id="UP001171606">
    <property type="component" value="Unassembled WGS sequence"/>
</dbReference>
<evidence type="ECO:0000313" key="4">
    <source>
        <dbReference type="Proteomes" id="UP001171606"/>
    </source>
</evidence>
<keyword evidence="2" id="KW-0472">Membrane</keyword>
<accession>A0ABT8PCM7</accession>
<proteinExistence type="predicted"/>
<dbReference type="EMBL" id="JAUJSQ010000005">
    <property type="protein sequence ID" value="MDN7932821.1"/>
    <property type="molecule type" value="Genomic_DNA"/>
</dbReference>
<feature type="transmembrane region" description="Helical" evidence="2">
    <location>
        <begin position="28"/>
        <end position="52"/>
    </location>
</feature>
<comment type="caution">
    <text evidence="3">The sequence shown here is derived from an EMBL/GenBank/DDBJ whole genome shotgun (WGS) entry which is preliminary data.</text>
</comment>